<evidence type="ECO:0000256" key="7">
    <source>
        <dbReference type="ARBA" id="ARBA00022989"/>
    </source>
</evidence>
<evidence type="ECO:0000256" key="9">
    <source>
        <dbReference type="ARBA" id="ARBA00023180"/>
    </source>
</evidence>
<feature type="compositionally biased region" description="Polar residues" evidence="11">
    <location>
        <begin position="1"/>
        <end position="12"/>
    </location>
</feature>
<gene>
    <name evidence="12" type="ORF">CAPTEDRAFT_148232</name>
</gene>
<dbReference type="HOGENOM" id="CLU_025330_1_0_1"/>
<evidence type="ECO:0000256" key="5">
    <source>
        <dbReference type="ARBA" id="ARBA00022703"/>
    </source>
</evidence>
<feature type="compositionally biased region" description="Basic and acidic residues" evidence="11">
    <location>
        <begin position="59"/>
        <end position="84"/>
    </location>
</feature>
<evidence type="ECO:0000256" key="1">
    <source>
        <dbReference type="ARBA" id="ARBA00004477"/>
    </source>
</evidence>
<evidence type="ECO:0000256" key="10">
    <source>
        <dbReference type="ARBA" id="ARBA00024938"/>
    </source>
</evidence>
<comment type="subunit">
    <text evidence="3">Constitutively interacts with CASP4; required for the localization of procaspase 4 to the ER.</text>
</comment>
<dbReference type="EnsemblMetazoa" id="CapteT148232">
    <property type="protein sequence ID" value="CapteP148232"/>
    <property type="gene ID" value="CapteG148232"/>
</dbReference>
<dbReference type="FunCoup" id="R7VHF5">
    <property type="interactions" value="1461"/>
</dbReference>
<keyword evidence="9" id="KW-0325">Glycoprotein</keyword>
<evidence type="ECO:0000256" key="8">
    <source>
        <dbReference type="ARBA" id="ARBA00023136"/>
    </source>
</evidence>
<evidence type="ECO:0000313" key="12">
    <source>
        <dbReference type="EMBL" id="ELU18263.1"/>
    </source>
</evidence>
<keyword evidence="14" id="KW-1185">Reference proteome</keyword>
<evidence type="ECO:0000256" key="2">
    <source>
        <dbReference type="ARBA" id="ARBA00007984"/>
    </source>
</evidence>
<dbReference type="PANTHER" id="PTHR13448">
    <property type="entry name" value="TRANSMEMBRANE PROTEIN 214"/>
    <property type="match status" value="1"/>
</dbReference>
<dbReference type="Proteomes" id="UP000014760">
    <property type="component" value="Unassembled WGS sequence"/>
</dbReference>
<comment type="subcellular location">
    <subcellularLocation>
        <location evidence="1">Endoplasmic reticulum membrane</location>
        <topology evidence="1">Multi-pass membrane protein</topology>
    </subcellularLocation>
</comment>
<dbReference type="PANTHER" id="PTHR13448:SF0">
    <property type="entry name" value="TRANSMEMBRANE PROTEIN 214"/>
    <property type="match status" value="1"/>
</dbReference>
<evidence type="ECO:0008006" key="15">
    <source>
        <dbReference type="Google" id="ProtNLM"/>
    </source>
</evidence>
<feature type="compositionally biased region" description="Basic residues" evidence="11">
    <location>
        <begin position="17"/>
        <end position="32"/>
    </location>
</feature>
<dbReference type="OrthoDB" id="10022292at2759"/>
<proteinExistence type="inferred from homology"/>
<evidence type="ECO:0000256" key="4">
    <source>
        <dbReference type="ARBA" id="ARBA00022692"/>
    </source>
</evidence>
<dbReference type="GO" id="GO:0005794">
    <property type="term" value="C:Golgi apparatus"/>
    <property type="evidence" value="ECO:0007669"/>
    <property type="project" value="TreeGrafter"/>
</dbReference>
<dbReference type="Pfam" id="PF10151">
    <property type="entry name" value="TMEM214"/>
    <property type="match status" value="1"/>
</dbReference>
<feature type="region of interest" description="Disordered" evidence="11">
    <location>
        <begin position="1"/>
        <end position="91"/>
    </location>
</feature>
<sequence length="681" mass="77649">MATNTNNANNQWEVVKKTSKKDKQKAATKQKTKNALDKMPRIDVSAPVKESSTIYDAFAPKEKEPQPKPVEEKKKPEKKKPNNKDKKKQSALSLEDAVALLDVNEFEDQLSKDQVHFAGNTLLWLKDLCSLLNMRLDRAPESDVVYLGKPADYPMCLLPDKVLSVLKKTLAETVSSTQVLFFDHCIQNILADIGKGSSHGYRIMVQILLRDKPDIALENLKKHLDVIIANQSRCQRCLAVLWSLGQAGMTHLGKGLKIWQQLMLPLLNIKHLSMYAIQYLETLFSLHKDMRKGYSALSIEEFFHILDLTYNRQSQVPQNLQKKLAVFYPNLKKIAIGKDPKKSLPSFFPSYLVRLVPNSPRQLQDQLLDSLVECLRSEAQCYSVWRHMYTKHLSQSGILLEHIRKNYSSVKGQLDHRELQGTIRAFTLTNEELSSNGKGSKMDGFQSCVDNCKPLLTVNHQSSFPYRTLVFLVLAACAALVAFDSQHHNGFKNSLMYRRLHEWGVIAVLSQGWVRCSAAFNSGLQWMDKHVPGYWEKVCAFTHPYLQVLWEHLYDAGVFIVNVTAPARQWINENVPIFLNWVNAQLPWLMDGLKVWVAWVWQNAQVYAEIAYSHLLVYMDIVGTWLLENVFVGKLSPENLLLTATEAMAIVSAYFEAFVQWAQLMYNQIASKYQLSAALSS</sequence>
<keyword evidence="5" id="KW-0053">Apoptosis</keyword>
<dbReference type="GO" id="GO:0005789">
    <property type="term" value="C:endoplasmic reticulum membrane"/>
    <property type="evidence" value="ECO:0007669"/>
    <property type="project" value="UniProtKB-SubCell"/>
</dbReference>
<keyword evidence="4" id="KW-0812">Transmembrane</keyword>
<dbReference type="AlphaFoldDB" id="R7VHF5"/>
<organism evidence="12">
    <name type="scientific">Capitella teleta</name>
    <name type="common">Polychaete worm</name>
    <dbReference type="NCBI Taxonomy" id="283909"/>
    <lineage>
        <taxon>Eukaryota</taxon>
        <taxon>Metazoa</taxon>
        <taxon>Spiralia</taxon>
        <taxon>Lophotrochozoa</taxon>
        <taxon>Annelida</taxon>
        <taxon>Polychaeta</taxon>
        <taxon>Sedentaria</taxon>
        <taxon>Scolecida</taxon>
        <taxon>Capitellidae</taxon>
        <taxon>Capitella</taxon>
    </lineage>
</organism>
<dbReference type="STRING" id="283909.R7VHF5"/>
<reference evidence="14" key="1">
    <citation type="submission" date="2012-12" db="EMBL/GenBank/DDBJ databases">
        <authorList>
            <person name="Hellsten U."/>
            <person name="Grimwood J."/>
            <person name="Chapman J.A."/>
            <person name="Shapiro H."/>
            <person name="Aerts A."/>
            <person name="Otillar R.P."/>
            <person name="Terry A.Y."/>
            <person name="Boore J.L."/>
            <person name="Simakov O."/>
            <person name="Marletaz F."/>
            <person name="Cho S.-J."/>
            <person name="Edsinger-Gonzales E."/>
            <person name="Havlak P."/>
            <person name="Kuo D.-H."/>
            <person name="Larsson T."/>
            <person name="Lv J."/>
            <person name="Arendt D."/>
            <person name="Savage R."/>
            <person name="Osoegawa K."/>
            <person name="de Jong P."/>
            <person name="Lindberg D.R."/>
            <person name="Seaver E.C."/>
            <person name="Weisblat D.A."/>
            <person name="Putnam N.H."/>
            <person name="Grigoriev I.V."/>
            <person name="Rokhsar D.S."/>
        </authorList>
    </citation>
    <scope>NUCLEOTIDE SEQUENCE</scope>
    <source>
        <strain evidence="14">I ESC-2004</strain>
    </source>
</reference>
<evidence type="ECO:0000256" key="3">
    <source>
        <dbReference type="ARBA" id="ARBA00011720"/>
    </source>
</evidence>
<protein>
    <recommendedName>
        <fullName evidence="15">Transmembrane protein 214</fullName>
    </recommendedName>
</protein>
<dbReference type="InterPro" id="IPR019308">
    <property type="entry name" value="TMEM214"/>
</dbReference>
<reference evidence="13" key="3">
    <citation type="submission" date="2015-06" db="UniProtKB">
        <authorList>
            <consortium name="EnsemblMetazoa"/>
        </authorList>
    </citation>
    <scope>IDENTIFICATION</scope>
</reference>
<evidence type="ECO:0000313" key="14">
    <source>
        <dbReference type="Proteomes" id="UP000014760"/>
    </source>
</evidence>
<keyword evidence="7" id="KW-1133">Transmembrane helix</keyword>
<comment type="similarity">
    <text evidence="2">Belongs to the TMEM214 family.</text>
</comment>
<evidence type="ECO:0000256" key="11">
    <source>
        <dbReference type="SAM" id="MobiDB-lite"/>
    </source>
</evidence>
<keyword evidence="8" id="KW-0472">Membrane</keyword>
<keyword evidence="6" id="KW-0256">Endoplasmic reticulum</keyword>
<comment type="function">
    <text evidence="10">Critical mediator, in cooperation with CASP4, of endoplasmic reticulum-stress induced apoptosis. Required or the activation of CASP4 following endoplasmic reticulum stress.</text>
</comment>
<name>R7VHF5_CAPTE</name>
<accession>R7VHF5</accession>
<evidence type="ECO:0000256" key="6">
    <source>
        <dbReference type="ARBA" id="ARBA00022824"/>
    </source>
</evidence>
<dbReference type="OMA" id="NGSAGKW"/>
<dbReference type="EMBL" id="KB292015">
    <property type="protein sequence ID" value="ELU18263.1"/>
    <property type="molecule type" value="Genomic_DNA"/>
</dbReference>
<dbReference type="EMBL" id="AMQN01003826">
    <property type="status" value="NOT_ANNOTATED_CDS"/>
    <property type="molecule type" value="Genomic_DNA"/>
</dbReference>
<dbReference type="GO" id="GO:0006915">
    <property type="term" value="P:apoptotic process"/>
    <property type="evidence" value="ECO:0007669"/>
    <property type="project" value="UniProtKB-KW"/>
</dbReference>
<reference evidence="12 14" key="2">
    <citation type="journal article" date="2013" name="Nature">
        <title>Insights into bilaterian evolution from three spiralian genomes.</title>
        <authorList>
            <person name="Simakov O."/>
            <person name="Marletaz F."/>
            <person name="Cho S.J."/>
            <person name="Edsinger-Gonzales E."/>
            <person name="Havlak P."/>
            <person name="Hellsten U."/>
            <person name="Kuo D.H."/>
            <person name="Larsson T."/>
            <person name="Lv J."/>
            <person name="Arendt D."/>
            <person name="Savage R."/>
            <person name="Osoegawa K."/>
            <person name="de Jong P."/>
            <person name="Grimwood J."/>
            <person name="Chapman J.A."/>
            <person name="Shapiro H."/>
            <person name="Aerts A."/>
            <person name="Otillar R.P."/>
            <person name="Terry A.Y."/>
            <person name="Boore J.L."/>
            <person name="Grigoriev I.V."/>
            <person name="Lindberg D.R."/>
            <person name="Seaver E.C."/>
            <person name="Weisblat D.A."/>
            <person name="Putnam N.H."/>
            <person name="Rokhsar D.S."/>
        </authorList>
    </citation>
    <scope>NUCLEOTIDE SEQUENCE</scope>
    <source>
        <strain evidence="12 14">I ESC-2004</strain>
    </source>
</reference>
<evidence type="ECO:0000313" key="13">
    <source>
        <dbReference type="EnsemblMetazoa" id="CapteP148232"/>
    </source>
</evidence>